<dbReference type="AlphaFoldDB" id="A0A815NQN8"/>
<reference evidence="3" key="1">
    <citation type="submission" date="2021-02" db="EMBL/GenBank/DDBJ databases">
        <authorList>
            <person name="Nowell W R."/>
        </authorList>
    </citation>
    <scope>NUCLEOTIDE SEQUENCE</scope>
</reference>
<keyword evidence="1" id="KW-0234">DNA repair</keyword>
<keyword evidence="1" id="KW-0227">DNA damage</keyword>
<gene>
    <name evidence="3" type="ORF">RFH988_LOCUS36122</name>
</gene>
<dbReference type="PANTHER" id="PTHR47642:SF5">
    <property type="entry name" value="ATP-DEPENDENT DNA HELICASE"/>
    <property type="match status" value="1"/>
</dbReference>
<keyword evidence="1" id="KW-0067">ATP-binding</keyword>
<protein>
    <recommendedName>
        <fullName evidence="1">ATP-dependent DNA helicase</fullName>
        <ecNumber evidence="1">5.6.2.3</ecNumber>
    </recommendedName>
</protein>
<keyword evidence="1" id="KW-0378">Hydrolase</keyword>
<dbReference type="PANTHER" id="PTHR47642">
    <property type="entry name" value="ATP-DEPENDENT DNA HELICASE"/>
    <property type="match status" value="1"/>
</dbReference>
<name>A0A815NQN8_9BILA</name>
<proteinExistence type="inferred from homology"/>
<dbReference type="EMBL" id="CAJNOO010005969">
    <property type="protein sequence ID" value="CAF1435376.1"/>
    <property type="molecule type" value="Genomic_DNA"/>
</dbReference>
<keyword evidence="1" id="KW-0233">DNA recombination</keyword>
<dbReference type="GO" id="GO:0005524">
    <property type="term" value="F:ATP binding"/>
    <property type="evidence" value="ECO:0007669"/>
    <property type="project" value="UniProtKB-KW"/>
</dbReference>
<dbReference type="InterPro" id="IPR027417">
    <property type="entry name" value="P-loop_NTPase"/>
</dbReference>
<keyword evidence="1" id="KW-0347">Helicase</keyword>
<dbReference type="Gene3D" id="3.40.50.300">
    <property type="entry name" value="P-loop containing nucleotide triphosphate hydrolases"/>
    <property type="match status" value="1"/>
</dbReference>
<dbReference type="InterPro" id="IPR051055">
    <property type="entry name" value="PIF1_helicase"/>
</dbReference>
<keyword evidence="1" id="KW-0547">Nucleotide-binding</keyword>
<dbReference type="Proteomes" id="UP000663882">
    <property type="component" value="Unassembled WGS sequence"/>
</dbReference>
<dbReference type="GO" id="GO:0006281">
    <property type="term" value="P:DNA repair"/>
    <property type="evidence" value="ECO:0007669"/>
    <property type="project" value="UniProtKB-KW"/>
</dbReference>
<evidence type="ECO:0000256" key="1">
    <source>
        <dbReference type="RuleBase" id="RU363044"/>
    </source>
</evidence>
<dbReference type="OrthoDB" id="7470624at2759"/>
<comment type="catalytic activity">
    <reaction evidence="1">
        <text>ATP + H2O = ADP + phosphate + H(+)</text>
        <dbReference type="Rhea" id="RHEA:13065"/>
        <dbReference type="ChEBI" id="CHEBI:15377"/>
        <dbReference type="ChEBI" id="CHEBI:15378"/>
        <dbReference type="ChEBI" id="CHEBI:30616"/>
        <dbReference type="ChEBI" id="CHEBI:43474"/>
        <dbReference type="ChEBI" id="CHEBI:456216"/>
        <dbReference type="EC" id="5.6.2.3"/>
    </reaction>
</comment>
<dbReference type="GO" id="GO:0000723">
    <property type="term" value="P:telomere maintenance"/>
    <property type="evidence" value="ECO:0007669"/>
    <property type="project" value="InterPro"/>
</dbReference>
<dbReference type="SUPFAM" id="SSF52540">
    <property type="entry name" value="P-loop containing nucleoside triphosphate hydrolases"/>
    <property type="match status" value="1"/>
</dbReference>
<organism evidence="3 4">
    <name type="scientific">Rotaria sordida</name>
    <dbReference type="NCBI Taxonomy" id="392033"/>
    <lineage>
        <taxon>Eukaryota</taxon>
        <taxon>Metazoa</taxon>
        <taxon>Spiralia</taxon>
        <taxon>Gnathifera</taxon>
        <taxon>Rotifera</taxon>
        <taxon>Eurotatoria</taxon>
        <taxon>Bdelloidea</taxon>
        <taxon>Philodinida</taxon>
        <taxon>Philodinidae</taxon>
        <taxon>Rotaria</taxon>
    </lineage>
</organism>
<accession>A0A815NQN8</accession>
<dbReference type="InterPro" id="IPR010285">
    <property type="entry name" value="DNA_helicase_pif1-like_DEAD"/>
</dbReference>
<dbReference type="EC" id="5.6.2.3" evidence="1"/>
<dbReference type="GO" id="GO:0016787">
    <property type="term" value="F:hydrolase activity"/>
    <property type="evidence" value="ECO:0007669"/>
    <property type="project" value="UniProtKB-KW"/>
</dbReference>
<dbReference type="GO" id="GO:0006310">
    <property type="term" value="P:DNA recombination"/>
    <property type="evidence" value="ECO:0007669"/>
    <property type="project" value="UniProtKB-KW"/>
</dbReference>
<comment type="caution">
    <text evidence="3">The sequence shown here is derived from an EMBL/GenBank/DDBJ whole genome shotgun (WGS) entry which is preliminary data.</text>
</comment>
<evidence type="ECO:0000259" key="2">
    <source>
        <dbReference type="Pfam" id="PF05970"/>
    </source>
</evidence>
<comment type="similarity">
    <text evidence="1">Belongs to the helicase family.</text>
</comment>
<dbReference type="GO" id="GO:0043139">
    <property type="term" value="F:5'-3' DNA helicase activity"/>
    <property type="evidence" value="ECO:0007669"/>
    <property type="project" value="UniProtKB-EC"/>
</dbReference>
<comment type="cofactor">
    <cofactor evidence="1">
        <name>Mg(2+)</name>
        <dbReference type="ChEBI" id="CHEBI:18420"/>
    </cofactor>
</comment>
<evidence type="ECO:0000313" key="4">
    <source>
        <dbReference type="Proteomes" id="UP000663882"/>
    </source>
</evidence>
<feature type="domain" description="DNA helicase Pif1-like DEAD-box helicase" evidence="2">
    <location>
        <begin position="144"/>
        <end position="297"/>
    </location>
</feature>
<evidence type="ECO:0000313" key="3">
    <source>
        <dbReference type="EMBL" id="CAF1435376.1"/>
    </source>
</evidence>
<dbReference type="Pfam" id="PF05970">
    <property type="entry name" value="PIF1"/>
    <property type="match status" value="1"/>
</dbReference>
<sequence>MAGNLAFSDSIFNNSIIPSTEVNQNNVLVYEANRQDIEQIRIWQYNLKIQKEQMRRMLVYGSKEQTGEEEIINDRQFSDPSVHVLDDHYTDCTKSIIKEPQHTINGSSLNFVEIFNLNYEQAKIFRSITSHIDSSILYQTSKDVNRTKPEQLLMYIGGVGGCGKSRVTEAISAFMSHHNRTYMLRNGAPSSAAAVDIYGLPVQSMLHERRNKTSNNCTLTQSDISAIVIEWRNIDYCLIDEISMVGCYMLAQLHRITTIVKHTEPTTPFGGINMIFLGDFVQYPPVLDRPLYSNILSPTETLANTLHTINQTHRQRNITQRDIQCKVGCALWLQVNKVFVLTEQMHSKDPLFMAMQARLRTGQCTDDDYDMLCKRVLSSDNGVKSLREPPWNLALMLYNQLPTVVVANDRVRNHDIDNIDLRRFLLSLPDNKTEGLSGYLPIVMNMPVLITHNIATELHISNSSIGQLVRLVYDDDDENSNNNNSNNIRDAKFPINTKYIQKPLYVLVELPQCKLSSLLVDLQLTMIPILPE</sequence>